<dbReference type="EMBL" id="FNJW01000008">
    <property type="protein sequence ID" value="SDQ27935.1"/>
    <property type="molecule type" value="Genomic_DNA"/>
</dbReference>
<proteinExistence type="predicted"/>
<keyword evidence="1" id="KW-0472">Membrane</keyword>
<feature type="transmembrane region" description="Helical" evidence="1">
    <location>
        <begin position="205"/>
        <end position="224"/>
    </location>
</feature>
<dbReference type="Proteomes" id="UP000199481">
    <property type="component" value="Unassembled WGS sequence"/>
</dbReference>
<keyword evidence="1" id="KW-0812">Transmembrane</keyword>
<dbReference type="RefSeq" id="WP_089976912.1">
    <property type="nucleotide sequence ID" value="NZ_CP084916.1"/>
</dbReference>
<feature type="transmembrane region" description="Helical" evidence="1">
    <location>
        <begin position="153"/>
        <end position="173"/>
    </location>
</feature>
<dbReference type="OrthoDB" id="9784784at2"/>
<evidence type="ECO:0000256" key="1">
    <source>
        <dbReference type="SAM" id="Phobius"/>
    </source>
</evidence>
<reference evidence="3" key="1">
    <citation type="submission" date="2016-10" db="EMBL/GenBank/DDBJ databases">
        <authorList>
            <person name="Varghese N."/>
            <person name="Submissions S."/>
        </authorList>
    </citation>
    <scope>NUCLEOTIDE SEQUENCE [LARGE SCALE GENOMIC DNA]</scope>
    <source>
        <strain evidence="3">MPL-11</strain>
    </source>
</reference>
<dbReference type="AlphaFoldDB" id="A0A1H0ZKB1"/>
<name>A0A1H0ZKB1_9LACT</name>
<evidence type="ECO:0008006" key="4">
    <source>
        <dbReference type="Google" id="ProtNLM"/>
    </source>
</evidence>
<protein>
    <recommendedName>
        <fullName evidence="4">ABC-2 family transporter protein</fullName>
    </recommendedName>
</protein>
<feature type="transmembrane region" description="Helical" evidence="1">
    <location>
        <begin position="180"/>
        <end position="199"/>
    </location>
</feature>
<gene>
    <name evidence="2" type="ORF">SAMN04487752_1574</name>
</gene>
<accession>A0A1H0ZKB1</accession>
<feature type="transmembrane region" description="Helical" evidence="1">
    <location>
        <begin position="56"/>
        <end position="77"/>
    </location>
</feature>
<evidence type="ECO:0000313" key="2">
    <source>
        <dbReference type="EMBL" id="SDQ27935.1"/>
    </source>
</evidence>
<evidence type="ECO:0000313" key="3">
    <source>
        <dbReference type="Proteomes" id="UP000199481"/>
    </source>
</evidence>
<keyword evidence="3" id="KW-1185">Reference proteome</keyword>
<feature type="transmembrane region" description="Helical" evidence="1">
    <location>
        <begin position="108"/>
        <end position="133"/>
    </location>
</feature>
<organism evidence="2 3">
    <name type="scientific">Carnobacterium viridans</name>
    <dbReference type="NCBI Taxonomy" id="174587"/>
    <lineage>
        <taxon>Bacteria</taxon>
        <taxon>Bacillati</taxon>
        <taxon>Bacillota</taxon>
        <taxon>Bacilli</taxon>
        <taxon>Lactobacillales</taxon>
        <taxon>Carnobacteriaceae</taxon>
        <taxon>Carnobacterium</taxon>
    </lineage>
</organism>
<feature type="transmembrane region" description="Helical" evidence="1">
    <location>
        <begin position="12"/>
        <end position="36"/>
    </location>
</feature>
<sequence length="233" mass="25495">MKLIQLEMKKIALTPYLLASVLIPLVTLAMINLLAYAPRIDPSILVTDPEMGTYKFLYVLSFIINVAGFSCLGTAMLGKVVMESYNDNYLYLTLSYPIARKKILRAKIIFCELFCGIGVFFGILLTNSLFFVSESVFSVVNDSLSFDKIVGQIPLMIVAVILVTSISLISFAIGWWRNSLALAIVSAVVFCSIPSNLVTVGGVQVVLAITVILLVVSMLVVLLITKKVSRLEA</sequence>
<keyword evidence="1" id="KW-1133">Transmembrane helix</keyword>